<sequence length="218" mass="25425">MKAIFYRNFQYEKGYYLLYLTCFILTLLTHFTFLYENNAILNFVPIYFVAIVSVHCINQAILLNKQSSQIFYNSLPVSKIDIVKAHYLYNLMLTVISFIMIIIIAIFKHDTIFLQAAIFIVDTNLFTLSIVYPVLTQINNNQLGAWIISAMYGMFTMLYFSIYSNRSYPFSDVLGWKIFLYFTPSILFTFAVITWIIQFNKAIHKAKQDNVTIYGGIS</sequence>
<evidence type="ECO:0000256" key="1">
    <source>
        <dbReference type="SAM" id="Phobius"/>
    </source>
</evidence>
<feature type="transmembrane region" description="Helical" evidence="1">
    <location>
        <begin position="16"/>
        <end position="34"/>
    </location>
</feature>
<dbReference type="Proteomes" id="UP000241209">
    <property type="component" value="Unassembled WGS sequence"/>
</dbReference>
<evidence type="ECO:0000313" key="3">
    <source>
        <dbReference type="Proteomes" id="UP000241209"/>
    </source>
</evidence>
<reference evidence="2 3" key="1">
    <citation type="journal article" date="2016" name="Front. Microbiol.">
        <title>Comprehensive Phylogenetic Analysis of Bovine Non-aureus Staphylococci Species Based on Whole-Genome Sequencing.</title>
        <authorList>
            <person name="Naushad S."/>
            <person name="Barkema H.W."/>
            <person name="Luby C."/>
            <person name="Condas L.A."/>
            <person name="Nobrega D.B."/>
            <person name="Carson D.A."/>
            <person name="De Buck J."/>
        </authorList>
    </citation>
    <scope>NUCLEOTIDE SEQUENCE [LARGE SCALE GENOMIC DNA]</scope>
    <source>
        <strain evidence="2 3">SNUC 2204</strain>
    </source>
</reference>
<feature type="transmembrane region" description="Helical" evidence="1">
    <location>
        <begin position="40"/>
        <end position="63"/>
    </location>
</feature>
<protein>
    <recommendedName>
        <fullName evidence="4">ABC-2 family transporter protein</fullName>
    </recommendedName>
</protein>
<keyword evidence="1" id="KW-0472">Membrane</keyword>
<dbReference type="STRING" id="1167632.GCA_000286335_01577"/>
<evidence type="ECO:0000313" key="2">
    <source>
        <dbReference type="EMBL" id="PTI28940.1"/>
    </source>
</evidence>
<keyword evidence="1" id="KW-0812">Transmembrane</keyword>
<dbReference type="RefSeq" id="WP_107557192.1">
    <property type="nucleotide sequence ID" value="NZ_PZFK01000021.1"/>
</dbReference>
<feature type="transmembrane region" description="Helical" evidence="1">
    <location>
        <begin position="174"/>
        <end position="197"/>
    </location>
</feature>
<feature type="transmembrane region" description="Helical" evidence="1">
    <location>
        <begin position="87"/>
        <end position="106"/>
    </location>
</feature>
<gene>
    <name evidence="2" type="ORF">BU072_10210</name>
</gene>
<organism evidence="2 3">
    <name type="scientific">Mammaliicoccus vitulinus</name>
    <dbReference type="NCBI Taxonomy" id="71237"/>
    <lineage>
        <taxon>Bacteria</taxon>
        <taxon>Bacillati</taxon>
        <taxon>Bacillota</taxon>
        <taxon>Bacilli</taxon>
        <taxon>Bacillales</taxon>
        <taxon>Staphylococcaceae</taxon>
        <taxon>Mammaliicoccus</taxon>
    </lineage>
</organism>
<feature type="transmembrane region" description="Helical" evidence="1">
    <location>
        <begin position="143"/>
        <end position="162"/>
    </location>
</feature>
<dbReference type="InterPro" id="IPR025699">
    <property type="entry name" value="ABC2_memb-like"/>
</dbReference>
<dbReference type="Pfam" id="PF13346">
    <property type="entry name" value="ABC2_membrane_5"/>
    <property type="match status" value="1"/>
</dbReference>
<feature type="transmembrane region" description="Helical" evidence="1">
    <location>
        <begin position="112"/>
        <end position="131"/>
    </location>
</feature>
<dbReference type="AlphaFoldDB" id="A0A2T4PRT8"/>
<evidence type="ECO:0008006" key="4">
    <source>
        <dbReference type="Google" id="ProtNLM"/>
    </source>
</evidence>
<proteinExistence type="predicted"/>
<dbReference type="EMBL" id="PZFK01000021">
    <property type="protein sequence ID" value="PTI28940.1"/>
    <property type="molecule type" value="Genomic_DNA"/>
</dbReference>
<name>A0A2T4PRT8_9STAP</name>
<accession>A0A2T4PRT8</accession>
<keyword evidence="1" id="KW-1133">Transmembrane helix</keyword>
<comment type="caution">
    <text evidence="2">The sequence shown here is derived from an EMBL/GenBank/DDBJ whole genome shotgun (WGS) entry which is preliminary data.</text>
</comment>